<dbReference type="RefSeq" id="XP_025352950.1">
    <property type="nucleotide sequence ID" value="XM_025502842.1"/>
</dbReference>
<keyword evidence="3" id="KW-0472">Membrane</keyword>
<sequence length="449" mass="52365">MFRNEMKQTYLSGNADEEGPRMNGNAHHDYEMGNGTDSFNLQKNNRSITRLTSRLSPRIRVLLGLIGVFTLITFLRGSGNGNHEQEMFDSDAPAWDPALPESARWSLTNTPSYSPKKDIPNIAHFVRQINRDKDYTPKAPFKVEFRHLLSYYSCHHYLNPDRIYFWTDTPREMLEDARVNGDIYTRALFRIPNLEFRPAIFPNVTAKGVKIDQYAHRSDFVRTRVMAKMGGQYLDDDAWVLRDLKPLRQSGFDNIFSLDEGARIAQAAWLSKPMNPLMLAFARLQEVVFNGEWLRASNDLVTALMVHFSRLPGDRSSLVLEKDAFFPGYWIGDELNMYYEVHDHDPNFQEPVEVRTDQNVLETFQYDFNWGWRRDWRRTWIIHGFSNELRARNAFWMFKEFKGFTPAYILSRRSNIGRALYPALRHMLDTGFLELEAKDLVAPPSSLDH</sequence>
<evidence type="ECO:0000256" key="3">
    <source>
        <dbReference type="SAM" id="Phobius"/>
    </source>
</evidence>
<evidence type="ECO:0000256" key="2">
    <source>
        <dbReference type="SAM" id="MobiDB-lite"/>
    </source>
</evidence>
<dbReference type="PANTHER" id="PTHR46830">
    <property type="entry name" value="TRANSFERASE, PUTATIVE-RELATED"/>
    <property type="match status" value="1"/>
</dbReference>
<keyword evidence="3" id="KW-1133">Transmembrane helix</keyword>
<evidence type="ECO:0008006" key="6">
    <source>
        <dbReference type="Google" id="ProtNLM"/>
    </source>
</evidence>
<dbReference type="STRING" id="1280837.A0A316V6J5"/>
<protein>
    <recommendedName>
        <fullName evidence="6">Glycosyl transferase</fullName>
    </recommendedName>
</protein>
<dbReference type="InterPro" id="IPR007577">
    <property type="entry name" value="GlycoTrfase_DXD_sugar-bd_CS"/>
</dbReference>
<name>A0A316V6J5_9BASI</name>
<reference evidence="4 5" key="1">
    <citation type="journal article" date="2018" name="Mol. Biol. Evol.">
        <title>Broad Genomic Sampling Reveals a Smut Pathogenic Ancestry of the Fungal Clade Ustilaginomycotina.</title>
        <authorList>
            <person name="Kijpornyongpan T."/>
            <person name="Mondo S.J."/>
            <person name="Barry K."/>
            <person name="Sandor L."/>
            <person name="Lee J."/>
            <person name="Lipzen A."/>
            <person name="Pangilinan J."/>
            <person name="LaButti K."/>
            <person name="Hainaut M."/>
            <person name="Henrissat B."/>
            <person name="Grigoriev I.V."/>
            <person name="Spatafora J.W."/>
            <person name="Aime M.C."/>
        </authorList>
    </citation>
    <scope>NUCLEOTIDE SEQUENCE [LARGE SCALE GENOMIC DNA]</scope>
    <source>
        <strain evidence="4 5">MCA 3882</strain>
    </source>
</reference>
<feature type="transmembrane region" description="Helical" evidence="3">
    <location>
        <begin position="59"/>
        <end position="77"/>
    </location>
</feature>
<dbReference type="Pfam" id="PF04488">
    <property type="entry name" value="Gly_transf_sug"/>
    <property type="match status" value="1"/>
</dbReference>
<keyword evidence="3" id="KW-0812">Transmembrane</keyword>
<dbReference type="EMBL" id="KZ819605">
    <property type="protein sequence ID" value="PWN32648.1"/>
    <property type="molecule type" value="Genomic_DNA"/>
</dbReference>
<dbReference type="InParanoid" id="A0A316V6J5"/>
<dbReference type="PANTHER" id="PTHR46830:SF2">
    <property type="entry name" value="ALPHA-1,4-N-ACETYLGLUCOSAMINYLTRANSFERASE"/>
    <property type="match status" value="1"/>
</dbReference>
<dbReference type="OrthoDB" id="409543at2759"/>
<evidence type="ECO:0000313" key="5">
    <source>
        <dbReference type="Proteomes" id="UP000245771"/>
    </source>
</evidence>
<evidence type="ECO:0000313" key="4">
    <source>
        <dbReference type="EMBL" id="PWN32648.1"/>
    </source>
</evidence>
<dbReference type="Proteomes" id="UP000245771">
    <property type="component" value="Unassembled WGS sequence"/>
</dbReference>
<proteinExistence type="inferred from homology"/>
<accession>A0A316V6J5</accession>
<dbReference type="Gene3D" id="3.90.550.20">
    <property type="match status" value="1"/>
</dbReference>
<keyword evidence="5" id="KW-1185">Reference proteome</keyword>
<feature type="region of interest" description="Disordered" evidence="2">
    <location>
        <begin position="1"/>
        <end position="23"/>
    </location>
</feature>
<dbReference type="GeneID" id="37024623"/>
<dbReference type="InterPro" id="IPR029044">
    <property type="entry name" value="Nucleotide-diphossugar_trans"/>
</dbReference>
<comment type="similarity">
    <text evidence="1">Belongs to the glycosyltransferase 32 family.</text>
</comment>
<organism evidence="4 5">
    <name type="scientific">Meira miltonrushii</name>
    <dbReference type="NCBI Taxonomy" id="1280837"/>
    <lineage>
        <taxon>Eukaryota</taxon>
        <taxon>Fungi</taxon>
        <taxon>Dikarya</taxon>
        <taxon>Basidiomycota</taxon>
        <taxon>Ustilaginomycotina</taxon>
        <taxon>Exobasidiomycetes</taxon>
        <taxon>Exobasidiales</taxon>
        <taxon>Brachybasidiaceae</taxon>
        <taxon>Meira</taxon>
    </lineage>
</organism>
<gene>
    <name evidence="4" type="ORF">FA14DRAFT_76283</name>
</gene>
<dbReference type="AlphaFoldDB" id="A0A316V6J5"/>
<evidence type="ECO:0000256" key="1">
    <source>
        <dbReference type="ARBA" id="ARBA00009003"/>
    </source>
</evidence>
<dbReference type="SUPFAM" id="SSF53448">
    <property type="entry name" value="Nucleotide-diphospho-sugar transferases"/>
    <property type="match status" value="1"/>
</dbReference>